<dbReference type="EnsemblMetazoa" id="ADAC005948-RA">
    <property type="protein sequence ID" value="ADAC005948-PA"/>
    <property type="gene ID" value="ADAC005948"/>
</dbReference>
<reference evidence="2" key="3">
    <citation type="journal article" date="2013" name="Nucleic Acids Res.">
        <title>The genome of Anopheles darlingi, the main neotropical malaria vector.</title>
        <authorList>
            <person name="Marinotti O."/>
            <person name="Cerqueira G.C."/>
            <person name="de Almeida L.G."/>
            <person name="Ferro M.I."/>
            <person name="Loreto E.L."/>
            <person name="Zaha A."/>
            <person name="Teixeira S.M."/>
            <person name="Wespiser A.R."/>
            <person name="Almeida E Silva A."/>
            <person name="Schlindwein A.D."/>
            <person name="Pacheco A.C."/>
            <person name="Silva A.L."/>
            <person name="Graveley B.R."/>
            <person name="Walenz B.P."/>
            <person name="Lima Bde A."/>
            <person name="Ribeiro C.A."/>
            <person name="Nunes-Silva C.G."/>
            <person name="de Carvalho C.R."/>
            <person name="Soares C.M."/>
            <person name="de Menezes C.B."/>
            <person name="Matiolli C."/>
            <person name="Caffrey D."/>
            <person name="Araujo D.A."/>
            <person name="de Oliveira D.M."/>
            <person name="Golenbock D."/>
            <person name="Grisard E.C."/>
            <person name="Fantinatti-Garboggini F."/>
            <person name="de Carvalho F.M."/>
            <person name="Barcellos F.G."/>
            <person name="Prosdocimi F."/>
            <person name="May G."/>
            <person name="Azevedo Junior G.M."/>
            <person name="Guimaraes G.M."/>
            <person name="Goldman G.H."/>
            <person name="Padilha I.Q."/>
            <person name="Batista Jda S."/>
            <person name="Ferro J.A."/>
            <person name="Ribeiro J.M."/>
            <person name="Fietto J.L."/>
            <person name="Dabbas K.M."/>
            <person name="Cerdeira L."/>
            <person name="Agnez-Lima L.F."/>
            <person name="Brocchi M."/>
            <person name="de Carvalho M.O."/>
            <person name="Teixeira Mde M."/>
            <person name="Diniz Maia Mde M."/>
            <person name="Goldman M.H."/>
            <person name="Cruz Schneider M.P."/>
            <person name="Felipe M.S."/>
            <person name="Hungria M."/>
            <person name="Nicolas M.F."/>
            <person name="Pereira M."/>
            <person name="Montes M.A."/>
            <person name="Cantao M.E."/>
            <person name="Vincentz M."/>
            <person name="Rafael M.S."/>
            <person name="Silverman N."/>
            <person name="Stoco P.H."/>
            <person name="Souza R.C."/>
            <person name="Vicentini R."/>
            <person name="Gazzinelli R.T."/>
            <person name="Neves Rde O."/>
            <person name="Silva R."/>
            <person name="Astolfi-Filho S."/>
            <person name="Maciel T.E."/>
            <person name="Urmenyi T.P."/>
            <person name="Tadei W.P."/>
            <person name="Camargo E.P."/>
            <person name="de Vasconcelos A.T."/>
        </authorList>
    </citation>
    <scope>NUCLEOTIDE SEQUENCE</scope>
</reference>
<dbReference type="VEuPathDB" id="VectorBase:ADAC005948"/>
<dbReference type="AlphaFoldDB" id="W5JHR4"/>
<gene>
    <name evidence="2" type="ORF">AND_005948</name>
</gene>
<accession>W5JHR4</accession>
<dbReference type="VEuPathDB" id="VectorBase:ADAR2_011366"/>
<evidence type="ECO:0000313" key="3">
    <source>
        <dbReference type="EnsemblMetazoa" id="ADAC005948-PA"/>
    </source>
</evidence>
<dbReference type="HOGENOM" id="CLU_332953_0_0_1"/>
<dbReference type="Proteomes" id="UP000000673">
    <property type="component" value="Unassembled WGS sequence"/>
</dbReference>
<evidence type="ECO:0000313" key="2">
    <source>
        <dbReference type="EMBL" id="ETN62349.1"/>
    </source>
</evidence>
<evidence type="ECO:0000313" key="4">
    <source>
        <dbReference type="Proteomes" id="UP000000673"/>
    </source>
</evidence>
<dbReference type="InterPro" id="IPR031962">
    <property type="entry name" value="DUF4781"/>
</dbReference>
<dbReference type="Pfam" id="PF16013">
    <property type="entry name" value="DUF4781"/>
    <property type="match status" value="1"/>
</dbReference>
<dbReference type="STRING" id="43151.W5JHR4"/>
<sequence>MAMVMRKMVPDLLAERLQRLLDRDVVLDAKERRERANDFFKARNATEVTNLMGLILEWQPLKDANADNIAKMLLFDEADCKKYLQPVVARMRSSLFNCLPMMMVTEKNGSELTWLVRAYCSAEQQIDYIDMSLRRYESFEQFLASNRLPACKLYYPRQGIVQYDKEGRLLVDCRTIKPESQLLRDFATAASVGALGLTLTPLIPAAVAVMAAGMTIPSLGFAISDFVDGVKHEKTSIVFKRATLLTVNVMSFAQVGLFAGCKVARLRGLLSADKLKLLETTEKIVRNINKFVSPMAIGICTLLVSRSDWDRLSNQDKLMLAANLCLAYRELVSLDTAQRLIRLCNVKGLVQFYQTSSPNLKIGNNQLCSMIEPFVEPMMRFMMDCVKKNILITTDDHFTTITVFNYKLSIPTLFSLDQSLLLELNDQLHVGYMAAQHTIKSVKECMRTTNLLSRPGLLAAVVHSVLDLCKVLVSLPNAAIKLGDAIKFGKGHEFTQETLLAWWNAPTHDRRIPLRALLQLDGDQTMQLNQLRSSGRLKDKDLFHCLAVSSNEHKSNEHLLAALLDVAKRMPKLAIVFDDQQRIVISELLAIDGSEYNAVPSRYRDVLLHDHRFLQLCRDASTDESLHMLKLGREVWVRTCSYKNPQFETIELMSSLFEAGRLPLTLAQALDYTITSTTDNTVTVAKVYYGTLFACQKLNWTGNTEASDEQLATLRAGFAELVNQVQSKYRMACFKRLSIPEKTSDGGLSDESVIALARTLLSSPDEDPSPYYRNPAPSVPFGPAERAALWLHFVPALRHPDARQQILTTITDLLANGEARLMVDESNGTVRRDTDGAYMVMFYRNAARVMVELIPHTASGMRGSIYLCSTKAMFVKWNPKPAPAAPEPGT</sequence>
<protein>
    <recommendedName>
        <fullName evidence="1">DUF4781 domain-containing protein</fullName>
    </recommendedName>
</protein>
<dbReference type="PANTHER" id="PTHR21115:SF0">
    <property type="entry name" value="GH06117P-RELATED"/>
    <property type="match status" value="1"/>
</dbReference>
<dbReference type="eggNOG" id="ENOG502S29Y">
    <property type="taxonomic scope" value="Eukaryota"/>
</dbReference>
<organism evidence="2">
    <name type="scientific">Anopheles darlingi</name>
    <name type="common">Mosquito</name>
    <dbReference type="NCBI Taxonomy" id="43151"/>
    <lineage>
        <taxon>Eukaryota</taxon>
        <taxon>Metazoa</taxon>
        <taxon>Ecdysozoa</taxon>
        <taxon>Arthropoda</taxon>
        <taxon>Hexapoda</taxon>
        <taxon>Insecta</taxon>
        <taxon>Pterygota</taxon>
        <taxon>Neoptera</taxon>
        <taxon>Endopterygota</taxon>
        <taxon>Diptera</taxon>
        <taxon>Nematocera</taxon>
        <taxon>Culicoidea</taxon>
        <taxon>Culicidae</taxon>
        <taxon>Anophelinae</taxon>
        <taxon>Anopheles</taxon>
    </lineage>
</organism>
<evidence type="ECO:0000259" key="1">
    <source>
        <dbReference type="Pfam" id="PF16013"/>
    </source>
</evidence>
<reference evidence="3" key="4">
    <citation type="submission" date="2015-06" db="UniProtKB">
        <authorList>
            <consortium name="EnsemblMetazoa"/>
        </authorList>
    </citation>
    <scope>IDENTIFICATION</scope>
</reference>
<proteinExistence type="predicted"/>
<dbReference type="EMBL" id="ADMH02001488">
    <property type="protein sequence ID" value="ETN62349.1"/>
    <property type="molecule type" value="Genomic_DNA"/>
</dbReference>
<feature type="domain" description="DUF4781" evidence="1">
    <location>
        <begin position="125"/>
        <end position="355"/>
    </location>
</feature>
<reference evidence="2 4" key="1">
    <citation type="journal article" date="2010" name="BMC Genomics">
        <title>Combination of measures distinguishes pre-miRNAs from other stem-loops in the genome of the newly sequenced Anopheles darlingi.</title>
        <authorList>
            <person name="Mendes N.D."/>
            <person name="Freitas A.T."/>
            <person name="Vasconcelos A.T."/>
            <person name="Sagot M.F."/>
        </authorList>
    </citation>
    <scope>NUCLEOTIDE SEQUENCE</scope>
</reference>
<name>W5JHR4_ANODA</name>
<keyword evidence="4" id="KW-1185">Reference proteome</keyword>
<reference evidence="2" key="2">
    <citation type="submission" date="2010-05" db="EMBL/GenBank/DDBJ databases">
        <authorList>
            <person name="Almeida L.G."/>
            <person name="Nicolas M.F."/>
            <person name="Souza R.C."/>
            <person name="Vasconcelos A.T.R."/>
        </authorList>
    </citation>
    <scope>NUCLEOTIDE SEQUENCE</scope>
</reference>
<dbReference type="PANTHER" id="PTHR21115">
    <property type="entry name" value="GH06117P-RELATED"/>
    <property type="match status" value="1"/>
</dbReference>
<dbReference type="OMA" id="HIARIMH"/>